<reference evidence="2 3" key="2">
    <citation type="journal article" date="2014" name="BMC Genomics">
        <title>An improved genome of the model marine alga Ostreococcus tauri unfolds by assessing Illumina de novo assemblies.</title>
        <authorList>
            <person name="Blanc-Mathieu R."/>
            <person name="Verhelst B."/>
            <person name="Derelle E."/>
            <person name="Rombauts S."/>
            <person name="Bouget F.Y."/>
            <person name="Carre I."/>
            <person name="Chateau A."/>
            <person name="Eyre-Walker A."/>
            <person name="Grimsley N."/>
            <person name="Moreau H."/>
            <person name="Piegu B."/>
            <person name="Rivals E."/>
            <person name="Schackwitz W."/>
            <person name="Van de Peer Y."/>
            <person name="Piganeau G."/>
        </authorList>
    </citation>
    <scope>NUCLEOTIDE SEQUENCE [LARGE SCALE GENOMIC DNA]</scope>
    <source>
        <strain evidence="3">OTTH 0595 / CCAP 157/2 / RCC745</strain>
    </source>
</reference>
<dbReference type="EMBL" id="CAID01000004">
    <property type="protein sequence ID" value="CEF97634.1"/>
    <property type="molecule type" value="Genomic_DNA"/>
</dbReference>
<dbReference type="OrthoDB" id="10588184at2759"/>
<comment type="caution">
    <text evidence="2">The sequence shown here is derived from an EMBL/GenBank/DDBJ whole genome shotgun (WGS) entry which is preliminary data.</text>
</comment>
<accession>A0A090M687</accession>
<gene>
    <name evidence="2" type="ORF">OT_ostta04g03220</name>
</gene>
<evidence type="ECO:0000313" key="3">
    <source>
        <dbReference type="Proteomes" id="UP000009170"/>
    </source>
</evidence>
<evidence type="ECO:0000256" key="1">
    <source>
        <dbReference type="SAM" id="Coils"/>
    </source>
</evidence>
<evidence type="ECO:0000313" key="2">
    <source>
        <dbReference type="EMBL" id="CEF97634.1"/>
    </source>
</evidence>
<dbReference type="InParanoid" id="A0A090M687"/>
<sequence>MGRPRKSDGTVDLPRDCWAKILEHYADVCDLERNGYNVRKLRVPALPVFGFGRLGALLRQDEDERKDLLREADMERKRRSDFTRACARTACRLRSVCTMFKEIMDGDVGEKMYAVMWTRVKNECGRARIVEREDPYGLWDWPNVKRPDLQKELKQADVSAPRAMTKLQKLELACMNGCQLCDKHPTTRKVMWHFGMRLCKECTHERTILEQDLTKVDPSVLPKHYRGLPFDHVYVLSRDQRQASRHRRFWKADIRRRQLADKERLKRAREDEELKTKTKLRIIRKNARELKQQERDRVRAQRKLDIDSIIREYVREGVDLERSELYKKHTAMARPLTAEFKRTHMREILAELPRDCLTYHHAYP</sequence>
<organism evidence="2 3">
    <name type="scientific">Ostreococcus tauri</name>
    <name type="common">Marine green alga</name>
    <dbReference type="NCBI Taxonomy" id="70448"/>
    <lineage>
        <taxon>Eukaryota</taxon>
        <taxon>Viridiplantae</taxon>
        <taxon>Chlorophyta</taxon>
        <taxon>Mamiellophyceae</taxon>
        <taxon>Mamiellales</taxon>
        <taxon>Bathycoccaceae</taxon>
        <taxon>Ostreococcus</taxon>
    </lineage>
</organism>
<dbReference type="AlphaFoldDB" id="A0A090M687"/>
<dbReference type="Proteomes" id="UP000009170">
    <property type="component" value="Unassembled WGS sequence"/>
</dbReference>
<protein>
    <submittedName>
        <fullName evidence="2">Unnamed product</fullName>
    </submittedName>
</protein>
<proteinExistence type="predicted"/>
<name>A0A090M687_OSTTA</name>
<feature type="coiled-coil region" evidence="1">
    <location>
        <begin position="255"/>
        <end position="303"/>
    </location>
</feature>
<keyword evidence="1" id="KW-0175">Coiled coil</keyword>
<dbReference type="KEGG" id="ota:OT_ostta04g03220"/>
<dbReference type="GeneID" id="9834202"/>
<reference evidence="3" key="1">
    <citation type="journal article" date="2006" name="Proc. Natl. Acad. Sci. U.S.A.">
        <title>Genome analysis of the smallest free-living eukaryote Ostreococcus tauri unveils many unique features.</title>
        <authorList>
            <person name="Derelle E."/>
            <person name="Ferraz C."/>
            <person name="Rombauts S."/>
            <person name="Rouze P."/>
            <person name="Worden A.Z."/>
            <person name="Robbens S."/>
            <person name="Partensky F."/>
            <person name="Degroeve S."/>
            <person name="Echeynie S."/>
            <person name="Cooke R."/>
            <person name="Saeys Y."/>
            <person name="Wuyts J."/>
            <person name="Jabbari K."/>
            <person name="Bowler C."/>
            <person name="Panaud O."/>
            <person name="Piegu B."/>
            <person name="Ball S.G."/>
            <person name="Ral J.-P."/>
            <person name="Bouget F.-Y."/>
            <person name="Piganeau G."/>
            <person name="De Baets B."/>
            <person name="Picard A."/>
            <person name="Delseny M."/>
            <person name="Demaille J."/>
            <person name="Van de Peer Y."/>
            <person name="Moreau H."/>
        </authorList>
    </citation>
    <scope>NUCLEOTIDE SEQUENCE [LARGE SCALE GENOMIC DNA]</scope>
    <source>
        <strain evidence="3">OTTH 0595 / CCAP 157/2 / RCC745</strain>
    </source>
</reference>
<keyword evidence="3" id="KW-1185">Reference proteome</keyword>
<dbReference type="RefSeq" id="XP_003078857.2">
    <property type="nucleotide sequence ID" value="XM_003078809.2"/>
</dbReference>